<dbReference type="EMBL" id="JAUSUE010000001">
    <property type="protein sequence ID" value="MDQ0202466.1"/>
    <property type="molecule type" value="Genomic_DNA"/>
</dbReference>
<keyword evidence="3" id="KW-1185">Reference proteome</keyword>
<dbReference type="InterPro" id="IPR049304">
    <property type="entry name" value="Gly_rich_dom"/>
</dbReference>
<reference evidence="2 3" key="1">
    <citation type="submission" date="2023-07" db="EMBL/GenBank/DDBJ databases">
        <title>Genomic Encyclopedia of Type Strains, Phase IV (KMG-IV): sequencing the most valuable type-strain genomes for metagenomic binning, comparative biology and taxonomic classification.</title>
        <authorList>
            <person name="Goeker M."/>
        </authorList>
    </citation>
    <scope>NUCLEOTIDE SEQUENCE [LARGE SCALE GENOMIC DNA]</scope>
    <source>
        <strain evidence="2 3">DSM 16980</strain>
    </source>
</reference>
<sequence>MAETNFKIFNEANSADKTYNDSEYENATQRQNGVIPGMAISRMHNKMYLQWSSMCRAIANFIVDQGHDCLDSDIDGITNGLESAIRNVFSLNTVQRSTAYAVSDIRYSPNLPSYAYLECTTAGTTASTEPTWTDIGTSVTDGTVAWLIRNTSNYIANGQQIYSTAGTYTFTAPKSALYKVLVVGAGGGGGSCTSAVNSAGGGGGAGGYAKKNIYLSKGATVTVTVGAGGSGAINSDGGNGGTSSFGTYCSATGGTGGIHAISGSPFGTGGSGGVGTNGDINGIGGIGDAPQLLAPSSTSTGGTGGNGGNSILSYTALSNNGTGTIGTLGAGGGGGDCTGITVASYAGGAGGTGVVIIEW</sequence>
<protein>
    <recommendedName>
        <fullName evidence="1">Glycine-rich domain-containing protein</fullName>
    </recommendedName>
</protein>
<evidence type="ECO:0000313" key="3">
    <source>
        <dbReference type="Proteomes" id="UP001239167"/>
    </source>
</evidence>
<comment type="caution">
    <text evidence="2">The sequence shown here is derived from an EMBL/GenBank/DDBJ whole genome shotgun (WGS) entry which is preliminary data.</text>
</comment>
<accession>A0ABT9Y418</accession>
<dbReference type="Pfam" id="PF21722">
    <property type="entry name" value="Gly_rich_2"/>
    <property type="match status" value="1"/>
</dbReference>
<dbReference type="Proteomes" id="UP001239167">
    <property type="component" value="Unassembled WGS sequence"/>
</dbReference>
<feature type="domain" description="Glycine-rich" evidence="1">
    <location>
        <begin position="164"/>
        <end position="359"/>
    </location>
</feature>
<dbReference type="RefSeq" id="WP_307222322.1">
    <property type="nucleotide sequence ID" value="NZ_CP116940.1"/>
</dbReference>
<gene>
    <name evidence="2" type="ORF">J2S01_000151</name>
</gene>
<evidence type="ECO:0000259" key="1">
    <source>
        <dbReference type="Pfam" id="PF21722"/>
    </source>
</evidence>
<name>A0ABT9Y418_9FIRM</name>
<organism evidence="2 3">
    <name type="scientific">Pectinatus haikarae</name>
    <dbReference type="NCBI Taxonomy" id="349096"/>
    <lineage>
        <taxon>Bacteria</taxon>
        <taxon>Bacillati</taxon>
        <taxon>Bacillota</taxon>
        <taxon>Negativicutes</taxon>
        <taxon>Selenomonadales</taxon>
        <taxon>Selenomonadaceae</taxon>
        <taxon>Pectinatus</taxon>
    </lineage>
</organism>
<proteinExistence type="predicted"/>
<evidence type="ECO:0000313" key="2">
    <source>
        <dbReference type="EMBL" id="MDQ0202466.1"/>
    </source>
</evidence>